<dbReference type="EMBL" id="KB611171">
    <property type="protein sequence ID" value="EMH73718.1"/>
    <property type="molecule type" value="Genomic_DNA"/>
</dbReference>
<dbReference type="GO" id="GO:0005096">
    <property type="term" value="F:GTPase activator activity"/>
    <property type="evidence" value="ECO:0007669"/>
    <property type="project" value="InterPro"/>
</dbReference>
<protein>
    <submittedName>
        <fullName evidence="2">Uncharacterized protein</fullName>
    </submittedName>
</protein>
<evidence type="ECO:0000313" key="2">
    <source>
        <dbReference type="EMBL" id="EMH73718.1"/>
    </source>
</evidence>
<gene>
    <name evidence="2" type="ORF">EHI8A_044710</name>
</gene>
<dbReference type="AlphaFoldDB" id="M3TEI6"/>
<dbReference type="OrthoDB" id="19311at2759"/>
<evidence type="ECO:0000256" key="1">
    <source>
        <dbReference type="SAM" id="MobiDB-lite"/>
    </source>
</evidence>
<dbReference type="SUPFAM" id="SSF48371">
    <property type="entry name" value="ARM repeat"/>
    <property type="match status" value="1"/>
</dbReference>
<dbReference type="VEuPathDB" id="AmoebaDB:EHI8A_044710"/>
<organism evidence="2">
    <name type="scientific">Entamoeba histolytica HM-1:IMSS-B</name>
    <dbReference type="NCBI Taxonomy" id="885319"/>
    <lineage>
        <taxon>Eukaryota</taxon>
        <taxon>Amoebozoa</taxon>
        <taxon>Evosea</taxon>
        <taxon>Archamoebae</taxon>
        <taxon>Mastigamoebida</taxon>
        <taxon>Entamoebidae</taxon>
        <taxon>Entamoeba</taxon>
    </lineage>
</organism>
<name>M3TEI6_ENTH1</name>
<dbReference type="InterPro" id="IPR016024">
    <property type="entry name" value="ARM-type_fold"/>
</dbReference>
<dbReference type="PANTHER" id="PTHR21344">
    <property type="entry name" value="RAL GTPASE-ACTIVATING PROTEIN SUBUNIT BETA"/>
    <property type="match status" value="1"/>
</dbReference>
<sequence length="1177" mass="134254">MFYITFLQIKKIEKSKNNNTNLKINKRSFNSHCEMLSLTTRATNLLEQPLNTDLLNFLALDIQKEVIRLITLNVTQRIGEIGNFLITDDHCKWLMETIGKGFSLPLSEIDTISNCLSIYESWFLEEVGTPKPISDNIVWYCGVVVGQISLLFSQREEHIQPQTMVNYAELCLKAVNLLKQLSYKLNNTETLRRIVCVLIASIDDMCGPIDNLTTTLPMTKVIDESISLLYQFWLQLLPSDNLIWGVFSLFHKKWIRISEVATNWCRYCCSIESSLLKWLFNPLSDGSIHIVFKLNDTITETDCKEDYGLKFWLRILHCCGNPSSISDNKVFAIVQQGLNDMIMELIGFTSTTPLPNGNDMFNIFVDALYHPIRYMDHNNYSDGITIAIKSTILMFKKMSSITVYHTQHYCKILKIIETCLLSPALVVVEYTIQLLLGVFNEKNQPMALLLPAIVSATSKIISQSNPIFKLSAIRLIAELQLSIGKERSDVVIPTIKKLQENENSITYGGIKKELFSIALSAFEKEITKGENLLENIKVIGKFIIDAANENSIEEVINKTISSFIKCNEQLKILLNTSSMDVIDFIEIIIEYSSLIENQANDLIPLFEFLLTFIENNTSGTSWKNLHQLVGTFAKLYCICFEVIPSSMFTRCNIMFSRWCQSIPPNRTEDGNTIFDVRLLNSFKQYVLPFVPLKTTIDDLQIKQIFTNKGINHFDEYIHLYYKNDSILSFIELPWMRTSETKSLLLICRNYYGKQCYLLNMLLETKEWTLLLDNSTPSPYEPTIPSIEQASWNKTCSENIEPLLTELKKDVESRIDNDSRLTIPSTITEESLNNQNILSQSGLCRILLKTLGITSFENKYQTLLPTDEVFAITKKIDSVPTKNNVYVDIINSNNSSNEFITFINGLGNVFEKQTGEQELKYIDDQYIIYFGNDVLSKSSYPNTSQIQIRWNTPLDTESTNLQISITPTNSDLYVIESTIPLFTLEKKQLINFSCLSNIVREAILSHSRRTTKLLTPLLMRKESFDELLNLKTDTLPFLDCLFNKNQINAMKDLGFNSIDKFSNIIPFDKTHSSQHSVKTPSTTIQLAQLPPTSTPVETIEPSLSKSSIDIENGPSTPIKTHKGLFSRKSTLSFSEKKEGDKEKKDSNTRQTVSGKPTDGTSKEVDKKSRFSLFKKTKK</sequence>
<feature type="compositionally biased region" description="Polar residues" evidence="1">
    <location>
        <begin position="1089"/>
        <end position="1117"/>
    </location>
</feature>
<dbReference type="Proteomes" id="UP000030781">
    <property type="component" value="Unassembled WGS sequence"/>
</dbReference>
<dbReference type="InterPro" id="IPR039930">
    <property type="entry name" value="RALGAPB"/>
</dbReference>
<accession>M3TEI6</accession>
<feature type="region of interest" description="Disordered" evidence="1">
    <location>
        <begin position="1089"/>
        <end position="1177"/>
    </location>
</feature>
<feature type="compositionally biased region" description="Basic and acidic residues" evidence="1">
    <location>
        <begin position="1133"/>
        <end position="1146"/>
    </location>
</feature>
<dbReference type="PANTHER" id="PTHR21344:SF1">
    <property type="entry name" value="RAL GTPASE-ACTIVATING PROTEIN SUBUNIT BETA"/>
    <property type="match status" value="1"/>
</dbReference>
<reference evidence="2" key="1">
    <citation type="submission" date="2013-01" db="EMBL/GenBank/DDBJ databases">
        <authorList>
            <person name="Hannick L."/>
            <person name="Zafar N."/>
            <person name="Lorenzi H."/>
            <person name="Ali I.A."/>
            <person name="Petri W.P."/>
            <person name="Caler E."/>
        </authorList>
    </citation>
    <scope>NUCLEOTIDE SEQUENCE [LARGE SCALE GENOMIC DNA]</scope>
    <source>
        <strain evidence="2">HM-1:IMSS-B</strain>
    </source>
</reference>
<proteinExistence type="predicted"/>